<name>A0AAD7FBR0_9AGAR</name>
<evidence type="ECO:0000313" key="3">
    <source>
        <dbReference type="Proteomes" id="UP001221142"/>
    </source>
</evidence>
<dbReference type="PROSITE" id="PS50048">
    <property type="entry name" value="ZN2_CY6_FUNGAL_2"/>
    <property type="match status" value="1"/>
</dbReference>
<dbReference type="Gene3D" id="4.10.240.10">
    <property type="entry name" value="Zn(2)-C6 fungal-type DNA-binding domain"/>
    <property type="match status" value="1"/>
</dbReference>
<dbReference type="CDD" id="cd00067">
    <property type="entry name" value="GAL4"/>
    <property type="match status" value="1"/>
</dbReference>
<dbReference type="SUPFAM" id="SSF57701">
    <property type="entry name" value="Zn2/Cys6 DNA-binding domain"/>
    <property type="match status" value="1"/>
</dbReference>
<sequence length="193" mass="21478">MPCHRTPRPAVNQRGYIACTHCRRRKVKCIAPEPDSPCEECTKRNWQCEYLTREQERLGQDRSICMAIVSGEEIHLTEPRLAGPDGIYVLPQLKPNCPSDRASQASIRFHRPSSLPNILMDGHSTPESCPQVFDLGLDYSTPPLCPPSLYPLDEKSVLSRTKMSMLSLDSLAADLALAGHTHIPQSNKICGTI</sequence>
<dbReference type="GO" id="GO:0008270">
    <property type="term" value="F:zinc ion binding"/>
    <property type="evidence" value="ECO:0007669"/>
    <property type="project" value="InterPro"/>
</dbReference>
<accession>A0AAD7FBR0</accession>
<proteinExistence type="predicted"/>
<dbReference type="InterPro" id="IPR001138">
    <property type="entry name" value="Zn2Cys6_DnaBD"/>
</dbReference>
<dbReference type="EMBL" id="JARKIF010000040">
    <property type="protein sequence ID" value="KAJ7609524.1"/>
    <property type="molecule type" value="Genomic_DNA"/>
</dbReference>
<dbReference type="PROSITE" id="PS00463">
    <property type="entry name" value="ZN2_CY6_FUNGAL_1"/>
    <property type="match status" value="1"/>
</dbReference>
<dbReference type="GO" id="GO:0000981">
    <property type="term" value="F:DNA-binding transcription factor activity, RNA polymerase II-specific"/>
    <property type="evidence" value="ECO:0007669"/>
    <property type="project" value="InterPro"/>
</dbReference>
<evidence type="ECO:0000259" key="1">
    <source>
        <dbReference type="PROSITE" id="PS50048"/>
    </source>
</evidence>
<dbReference type="SMART" id="SM00066">
    <property type="entry name" value="GAL4"/>
    <property type="match status" value="1"/>
</dbReference>
<dbReference type="Proteomes" id="UP001221142">
    <property type="component" value="Unassembled WGS sequence"/>
</dbReference>
<dbReference type="AlphaFoldDB" id="A0AAD7FBR0"/>
<dbReference type="Pfam" id="PF00172">
    <property type="entry name" value="Zn_clus"/>
    <property type="match status" value="1"/>
</dbReference>
<comment type="caution">
    <text evidence="2">The sequence shown here is derived from an EMBL/GenBank/DDBJ whole genome shotgun (WGS) entry which is preliminary data.</text>
</comment>
<protein>
    <recommendedName>
        <fullName evidence="1">Zn(2)-C6 fungal-type domain-containing protein</fullName>
    </recommendedName>
</protein>
<organism evidence="2 3">
    <name type="scientific">Roridomyces roridus</name>
    <dbReference type="NCBI Taxonomy" id="1738132"/>
    <lineage>
        <taxon>Eukaryota</taxon>
        <taxon>Fungi</taxon>
        <taxon>Dikarya</taxon>
        <taxon>Basidiomycota</taxon>
        <taxon>Agaricomycotina</taxon>
        <taxon>Agaricomycetes</taxon>
        <taxon>Agaricomycetidae</taxon>
        <taxon>Agaricales</taxon>
        <taxon>Marasmiineae</taxon>
        <taxon>Mycenaceae</taxon>
        <taxon>Roridomyces</taxon>
    </lineage>
</organism>
<evidence type="ECO:0000313" key="2">
    <source>
        <dbReference type="EMBL" id="KAJ7609524.1"/>
    </source>
</evidence>
<gene>
    <name evidence="2" type="ORF">FB45DRAFT_1126980</name>
</gene>
<feature type="domain" description="Zn(2)-C6 fungal-type" evidence="1">
    <location>
        <begin position="18"/>
        <end position="50"/>
    </location>
</feature>
<reference evidence="2" key="1">
    <citation type="submission" date="2023-03" db="EMBL/GenBank/DDBJ databases">
        <title>Massive genome expansion in bonnet fungi (Mycena s.s.) driven by repeated elements and novel gene families across ecological guilds.</title>
        <authorList>
            <consortium name="Lawrence Berkeley National Laboratory"/>
            <person name="Harder C.B."/>
            <person name="Miyauchi S."/>
            <person name="Viragh M."/>
            <person name="Kuo A."/>
            <person name="Thoen E."/>
            <person name="Andreopoulos B."/>
            <person name="Lu D."/>
            <person name="Skrede I."/>
            <person name="Drula E."/>
            <person name="Henrissat B."/>
            <person name="Morin E."/>
            <person name="Kohler A."/>
            <person name="Barry K."/>
            <person name="LaButti K."/>
            <person name="Morin E."/>
            <person name="Salamov A."/>
            <person name="Lipzen A."/>
            <person name="Mereny Z."/>
            <person name="Hegedus B."/>
            <person name="Baldrian P."/>
            <person name="Stursova M."/>
            <person name="Weitz H."/>
            <person name="Taylor A."/>
            <person name="Grigoriev I.V."/>
            <person name="Nagy L.G."/>
            <person name="Martin F."/>
            <person name="Kauserud H."/>
        </authorList>
    </citation>
    <scope>NUCLEOTIDE SEQUENCE</scope>
    <source>
        <strain evidence="2">9284</strain>
    </source>
</reference>
<dbReference type="InterPro" id="IPR036864">
    <property type="entry name" value="Zn2-C6_fun-type_DNA-bd_sf"/>
</dbReference>
<keyword evidence="3" id="KW-1185">Reference proteome</keyword>